<name>A0A453I6X9_AEGTS</name>
<reference evidence="2" key="1">
    <citation type="journal article" date="2014" name="Science">
        <title>Ancient hybridizations among the ancestral genomes of bread wheat.</title>
        <authorList>
            <consortium name="International Wheat Genome Sequencing Consortium,"/>
            <person name="Marcussen T."/>
            <person name="Sandve S.R."/>
            <person name="Heier L."/>
            <person name="Spannagl M."/>
            <person name="Pfeifer M."/>
            <person name="Jakobsen K.S."/>
            <person name="Wulff B.B."/>
            <person name="Steuernagel B."/>
            <person name="Mayer K.F."/>
            <person name="Olsen O.A."/>
        </authorList>
    </citation>
    <scope>NUCLEOTIDE SEQUENCE [LARGE SCALE GENOMIC DNA]</scope>
    <source>
        <strain evidence="2">cv. AL8/78</strain>
    </source>
</reference>
<dbReference type="AlphaFoldDB" id="A0A453I6X9"/>
<sequence>MLTATTVRGLQMSPQFVISAGLPYGLGSSVRDLQIRSSSVAGFFGVLAVVSFQLL</sequence>
<reference evidence="1" key="4">
    <citation type="submission" date="2019-03" db="UniProtKB">
        <authorList>
            <consortium name="EnsemblPlants"/>
        </authorList>
    </citation>
    <scope>IDENTIFICATION</scope>
</reference>
<keyword evidence="2" id="KW-1185">Reference proteome</keyword>
<dbReference type="EnsemblPlants" id="AET4Gv20462900.1">
    <property type="protein sequence ID" value="AET4Gv20462900.1"/>
    <property type="gene ID" value="AET4Gv20462900"/>
</dbReference>
<reference evidence="1" key="5">
    <citation type="journal article" date="2021" name="G3 (Bethesda)">
        <title>Aegilops tauschii genome assembly Aet v5.0 features greater sequence contiguity and improved annotation.</title>
        <authorList>
            <person name="Wang L."/>
            <person name="Zhu T."/>
            <person name="Rodriguez J.C."/>
            <person name="Deal K.R."/>
            <person name="Dubcovsky J."/>
            <person name="McGuire P.E."/>
            <person name="Lux T."/>
            <person name="Spannagl M."/>
            <person name="Mayer K.F.X."/>
            <person name="Baldrich P."/>
            <person name="Meyers B.C."/>
            <person name="Huo N."/>
            <person name="Gu Y.Q."/>
            <person name="Zhou H."/>
            <person name="Devos K.M."/>
            <person name="Bennetzen J.L."/>
            <person name="Unver T."/>
            <person name="Budak H."/>
            <person name="Gulick P.J."/>
            <person name="Galiba G."/>
            <person name="Kalapos B."/>
            <person name="Nelson D.R."/>
            <person name="Li P."/>
            <person name="You F.M."/>
            <person name="Luo M.C."/>
            <person name="Dvorak J."/>
        </authorList>
    </citation>
    <scope>NUCLEOTIDE SEQUENCE [LARGE SCALE GENOMIC DNA]</scope>
    <source>
        <strain evidence="1">cv. AL8/78</strain>
    </source>
</reference>
<organism evidence="1 2">
    <name type="scientific">Aegilops tauschii subsp. strangulata</name>
    <name type="common">Goatgrass</name>
    <dbReference type="NCBI Taxonomy" id="200361"/>
    <lineage>
        <taxon>Eukaryota</taxon>
        <taxon>Viridiplantae</taxon>
        <taxon>Streptophyta</taxon>
        <taxon>Embryophyta</taxon>
        <taxon>Tracheophyta</taxon>
        <taxon>Spermatophyta</taxon>
        <taxon>Magnoliopsida</taxon>
        <taxon>Liliopsida</taxon>
        <taxon>Poales</taxon>
        <taxon>Poaceae</taxon>
        <taxon>BOP clade</taxon>
        <taxon>Pooideae</taxon>
        <taxon>Triticodae</taxon>
        <taxon>Triticeae</taxon>
        <taxon>Triticinae</taxon>
        <taxon>Aegilops</taxon>
    </lineage>
</organism>
<proteinExistence type="predicted"/>
<evidence type="ECO:0000313" key="2">
    <source>
        <dbReference type="Proteomes" id="UP000015105"/>
    </source>
</evidence>
<evidence type="ECO:0000313" key="1">
    <source>
        <dbReference type="EnsemblPlants" id="AET4Gv20462900.1"/>
    </source>
</evidence>
<reference evidence="2" key="2">
    <citation type="journal article" date="2017" name="Nat. Plants">
        <title>The Aegilops tauschii genome reveals multiple impacts of transposons.</title>
        <authorList>
            <person name="Zhao G."/>
            <person name="Zou C."/>
            <person name="Li K."/>
            <person name="Wang K."/>
            <person name="Li T."/>
            <person name="Gao L."/>
            <person name="Zhang X."/>
            <person name="Wang H."/>
            <person name="Yang Z."/>
            <person name="Liu X."/>
            <person name="Jiang W."/>
            <person name="Mao L."/>
            <person name="Kong X."/>
            <person name="Jiao Y."/>
            <person name="Jia J."/>
        </authorList>
    </citation>
    <scope>NUCLEOTIDE SEQUENCE [LARGE SCALE GENOMIC DNA]</scope>
    <source>
        <strain evidence="2">cv. AL8/78</strain>
    </source>
</reference>
<protein>
    <submittedName>
        <fullName evidence="1">Uncharacterized protein</fullName>
    </submittedName>
</protein>
<dbReference type="Proteomes" id="UP000015105">
    <property type="component" value="Chromosome 4D"/>
</dbReference>
<dbReference type="Gramene" id="AET4Gv20462900.1">
    <property type="protein sequence ID" value="AET4Gv20462900.1"/>
    <property type="gene ID" value="AET4Gv20462900"/>
</dbReference>
<accession>A0A453I6X9</accession>
<reference evidence="1" key="3">
    <citation type="journal article" date="2017" name="Nature">
        <title>Genome sequence of the progenitor of the wheat D genome Aegilops tauschii.</title>
        <authorList>
            <person name="Luo M.C."/>
            <person name="Gu Y.Q."/>
            <person name="Puiu D."/>
            <person name="Wang H."/>
            <person name="Twardziok S.O."/>
            <person name="Deal K.R."/>
            <person name="Huo N."/>
            <person name="Zhu T."/>
            <person name="Wang L."/>
            <person name="Wang Y."/>
            <person name="McGuire P.E."/>
            <person name="Liu S."/>
            <person name="Long H."/>
            <person name="Ramasamy R.K."/>
            <person name="Rodriguez J.C."/>
            <person name="Van S.L."/>
            <person name="Yuan L."/>
            <person name="Wang Z."/>
            <person name="Xia Z."/>
            <person name="Xiao L."/>
            <person name="Anderson O.D."/>
            <person name="Ouyang S."/>
            <person name="Liang Y."/>
            <person name="Zimin A.V."/>
            <person name="Pertea G."/>
            <person name="Qi P."/>
            <person name="Bennetzen J.L."/>
            <person name="Dai X."/>
            <person name="Dawson M.W."/>
            <person name="Muller H.G."/>
            <person name="Kugler K."/>
            <person name="Rivarola-Duarte L."/>
            <person name="Spannagl M."/>
            <person name="Mayer K.F.X."/>
            <person name="Lu F.H."/>
            <person name="Bevan M.W."/>
            <person name="Leroy P."/>
            <person name="Li P."/>
            <person name="You F.M."/>
            <person name="Sun Q."/>
            <person name="Liu Z."/>
            <person name="Lyons E."/>
            <person name="Wicker T."/>
            <person name="Salzberg S.L."/>
            <person name="Devos K.M."/>
            <person name="Dvorak J."/>
        </authorList>
    </citation>
    <scope>NUCLEOTIDE SEQUENCE [LARGE SCALE GENOMIC DNA]</scope>
    <source>
        <strain evidence="1">cv. AL8/78</strain>
    </source>
</reference>